<feature type="domain" description="SLH" evidence="9">
    <location>
        <begin position="168"/>
        <end position="231"/>
    </location>
</feature>
<proteinExistence type="predicted"/>
<dbReference type="PANTHER" id="PTHR30582:SF2">
    <property type="entry name" value="L,D-TRANSPEPTIDASE YCIB-RELATED"/>
    <property type="match status" value="1"/>
</dbReference>
<name>A0ABZ2Y5Z0_9FIRM</name>
<evidence type="ECO:0000256" key="5">
    <source>
        <dbReference type="ARBA" id="ARBA00022984"/>
    </source>
</evidence>
<feature type="active site" description="Nucleophile" evidence="7">
    <location>
        <position position="696"/>
    </location>
</feature>
<dbReference type="InterPro" id="IPR001119">
    <property type="entry name" value="SLH_dom"/>
</dbReference>
<gene>
    <name evidence="11" type="ORF">QBE51_04400</name>
</gene>
<reference evidence="11 12" key="1">
    <citation type="submission" date="2023-03" db="EMBL/GenBank/DDBJ databases">
        <title>Novel Species.</title>
        <authorList>
            <person name="Ma S."/>
        </authorList>
    </citation>
    <scope>NUCLEOTIDE SEQUENCE [LARGE SCALE GENOMIC DNA]</scope>
    <source>
        <strain evidence="11 12">LIND6LT2</strain>
    </source>
</reference>
<dbReference type="Pfam" id="PF00395">
    <property type="entry name" value="SLH"/>
    <property type="match status" value="1"/>
</dbReference>
<dbReference type="Proteomes" id="UP001486565">
    <property type="component" value="Chromosome"/>
</dbReference>
<evidence type="ECO:0000256" key="2">
    <source>
        <dbReference type="ARBA" id="ARBA00022679"/>
    </source>
</evidence>
<evidence type="ECO:0000256" key="3">
    <source>
        <dbReference type="ARBA" id="ARBA00022737"/>
    </source>
</evidence>
<organism evidence="11 12">
    <name type="scientific">Defluviitalea saccharophila</name>
    <dbReference type="NCBI Taxonomy" id="879970"/>
    <lineage>
        <taxon>Bacteria</taxon>
        <taxon>Bacillati</taxon>
        <taxon>Bacillota</taxon>
        <taxon>Clostridia</taxon>
        <taxon>Lachnospirales</taxon>
        <taxon>Defluviitaleaceae</taxon>
        <taxon>Defluviitalea</taxon>
    </lineage>
</organism>
<keyword evidence="8" id="KW-0472">Membrane</keyword>
<evidence type="ECO:0000256" key="8">
    <source>
        <dbReference type="SAM" id="Phobius"/>
    </source>
</evidence>
<dbReference type="InterPro" id="IPR050979">
    <property type="entry name" value="LD-transpeptidase"/>
</dbReference>
<evidence type="ECO:0000259" key="9">
    <source>
        <dbReference type="PROSITE" id="PS51272"/>
    </source>
</evidence>
<keyword evidence="4 7" id="KW-0133">Cell shape</keyword>
<dbReference type="CDD" id="cd16913">
    <property type="entry name" value="YkuD_like"/>
    <property type="match status" value="1"/>
</dbReference>
<dbReference type="InterPro" id="IPR036028">
    <property type="entry name" value="SH3-like_dom_sf"/>
</dbReference>
<protein>
    <submittedName>
        <fullName evidence="11">L,D-transpeptidase family protein</fullName>
    </submittedName>
</protein>
<dbReference type="Gene3D" id="2.40.440.10">
    <property type="entry name" value="L,D-transpeptidase catalytic domain-like"/>
    <property type="match status" value="1"/>
</dbReference>
<evidence type="ECO:0000256" key="1">
    <source>
        <dbReference type="ARBA" id="ARBA00004752"/>
    </source>
</evidence>
<evidence type="ECO:0000259" key="10">
    <source>
        <dbReference type="PROSITE" id="PS52029"/>
    </source>
</evidence>
<keyword evidence="6 7" id="KW-0961">Cell wall biogenesis/degradation</keyword>
<keyword evidence="8" id="KW-0812">Transmembrane</keyword>
<keyword evidence="8" id="KW-1133">Transmembrane helix</keyword>
<evidence type="ECO:0000256" key="6">
    <source>
        <dbReference type="ARBA" id="ARBA00023316"/>
    </source>
</evidence>
<keyword evidence="2" id="KW-0808">Transferase</keyword>
<keyword evidence="3" id="KW-0677">Repeat</keyword>
<dbReference type="RefSeq" id="WP_341877723.1">
    <property type="nucleotide sequence ID" value="NZ_CP121687.1"/>
</dbReference>
<evidence type="ECO:0000313" key="11">
    <source>
        <dbReference type="EMBL" id="WZL70767.1"/>
    </source>
</evidence>
<feature type="domain" description="L,D-TPase catalytic" evidence="10">
    <location>
        <begin position="600"/>
        <end position="720"/>
    </location>
</feature>
<keyword evidence="5 7" id="KW-0573">Peptidoglycan synthesis</keyword>
<dbReference type="SUPFAM" id="SSF50044">
    <property type="entry name" value="SH3-domain"/>
    <property type="match status" value="1"/>
</dbReference>
<dbReference type="InterPro" id="IPR038063">
    <property type="entry name" value="Transpep_catalytic_dom"/>
</dbReference>
<feature type="transmembrane region" description="Helical" evidence="8">
    <location>
        <begin position="12"/>
        <end position="35"/>
    </location>
</feature>
<accession>A0ABZ2Y5Z0</accession>
<dbReference type="Gene3D" id="2.30.30.40">
    <property type="entry name" value="SH3 Domains"/>
    <property type="match status" value="1"/>
</dbReference>
<dbReference type="PROSITE" id="PS51272">
    <property type="entry name" value="SLH"/>
    <property type="match status" value="1"/>
</dbReference>
<comment type="pathway">
    <text evidence="1 7">Cell wall biogenesis; peptidoglycan biosynthesis.</text>
</comment>
<evidence type="ECO:0000256" key="7">
    <source>
        <dbReference type="PROSITE-ProRule" id="PRU01373"/>
    </source>
</evidence>
<feature type="active site" description="Proton donor/acceptor" evidence="7">
    <location>
        <position position="671"/>
    </location>
</feature>
<dbReference type="InterPro" id="IPR005490">
    <property type="entry name" value="LD_TPept_cat_dom"/>
</dbReference>
<dbReference type="PANTHER" id="PTHR30582">
    <property type="entry name" value="L,D-TRANSPEPTIDASE"/>
    <property type="match status" value="1"/>
</dbReference>
<sequence>METKNLLLFRFYKTFFILAIILVSFIGFNTIFVYADETNTSLTEEINEEVGEEESFGQEEAFEKEIEVDDKEESENIQENNIEEETVKEETIEETKRIEITLEECIKELFKMYNPNEIKMPLNDEYILYGENQGFLKGIPDRNKDQLLTRGNLARIICNVLNIQPIYSKDPLFNDIKGQLNEEYIKAAYAEYLMDGITASSFSPNSTVKRDEFEKIIENLKSYKENPKDFKEKMKAQSGNEKAEKIKKLLSMSTYKSAAKKIETGTFMGILEKSKGKTFINGYEIPSFTYNNSTVVLLSDLKNYGFNLEWNDGLKAIFVHRAVDKNITGIDSGEIKKKEESLINKEVVYTNISVYAGNRRIPCYSVDNSSIIYINDLSPFGNVVWNGERKEVNVTLNNDVFKDGLNIKLLGNKVYNYYDTAIDVEVVHLWYDEKNKAFSTEADVFYGIPRNGYETIHLEKYESYEKKIYFGTIIKKTNLIENRLYENDINYYKSQRIIDYVCGVSKDSDEYLFSLVKPSIIIGTMKRAAGGFNKGEKVEILYGEDGSWYQCKSVSTGKTGRIPWGSVSIPPDPPTNKNQMTKEQLEAFVNKKGFTSQTNYFVWTDLDRQITHVFKKENGRWKLVRSMLCSTGRNITPTPRGFFTIKERGAYFGKGYMCKNWVQIWGDYLYHSVIMDVTGTYILENNVLGKRASHGCIRFSLENSKWFYDTIPRHTTVWIN</sequence>
<dbReference type="SUPFAM" id="SSF141523">
    <property type="entry name" value="L,D-transpeptidase catalytic domain-like"/>
    <property type="match status" value="1"/>
</dbReference>
<dbReference type="PROSITE" id="PS52029">
    <property type="entry name" value="LD_TPASE"/>
    <property type="match status" value="1"/>
</dbReference>
<dbReference type="EMBL" id="CP121687">
    <property type="protein sequence ID" value="WZL70767.1"/>
    <property type="molecule type" value="Genomic_DNA"/>
</dbReference>
<dbReference type="Pfam" id="PF03734">
    <property type="entry name" value="YkuD"/>
    <property type="match status" value="1"/>
</dbReference>
<evidence type="ECO:0000313" key="12">
    <source>
        <dbReference type="Proteomes" id="UP001486565"/>
    </source>
</evidence>
<keyword evidence="12" id="KW-1185">Reference proteome</keyword>
<evidence type="ECO:0000256" key="4">
    <source>
        <dbReference type="ARBA" id="ARBA00022960"/>
    </source>
</evidence>